<reference evidence="4" key="1">
    <citation type="submission" date="2017-06" db="EMBL/GenBank/DDBJ databases">
        <authorList>
            <person name="Varghese N."/>
            <person name="Submissions S."/>
        </authorList>
    </citation>
    <scope>NUCLEOTIDE SEQUENCE [LARGE SCALE GENOMIC DNA]</scope>
    <source>
        <strain evidence="4">DSM 22348</strain>
    </source>
</reference>
<dbReference type="InterPro" id="IPR012223">
    <property type="entry name" value="TEII"/>
</dbReference>
<dbReference type="PANTHER" id="PTHR11487">
    <property type="entry name" value="THIOESTERASE"/>
    <property type="match status" value="1"/>
</dbReference>
<dbReference type="InterPro" id="IPR029058">
    <property type="entry name" value="AB_hydrolase_fold"/>
</dbReference>
<dbReference type="AlphaFoldDB" id="A0A239GHA8"/>
<dbReference type="GO" id="GO:0008610">
    <property type="term" value="P:lipid biosynthetic process"/>
    <property type="evidence" value="ECO:0007669"/>
    <property type="project" value="TreeGrafter"/>
</dbReference>
<dbReference type="OrthoDB" id="8480037at2"/>
<protein>
    <submittedName>
        <fullName evidence="3">Surfactin synthase thioesterase subunit</fullName>
    </submittedName>
</protein>
<sequence>MGIERDAPGLTLFCLPYSGASATCYSPWKHKLPSWLKLRPLELPGRGMRMDEPLHTDIVQLAHLLAEEIAVELDRPFALFGHSLGGLLAFELAHALRDRGLPAPLALFASATAGPARRDVSEYAIAKSDGELVARLRELGGTSESVIANEELRELILPILRADFLLCGSFAYGQREPLAVPIHVFGGKRDTVRVEELLDWQEETSTGFSLDMFEGHHFYLIDEQARLLRQVRRYADQHLARWRNRHARRHTARALG</sequence>
<dbReference type="EMBL" id="FZOL01000012">
    <property type="protein sequence ID" value="SNS68128.1"/>
    <property type="molecule type" value="Genomic_DNA"/>
</dbReference>
<accession>A0A239GHA8</accession>
<dbReference type="RefSeq" id="WP_042122196.1">
    <property type="nucleotide sequence ID" value="NZ_FZOL01000012.1"/>
</dbReference>
<feature type="domain" description="Thioesterase" evidence="2">
    <location>
        <begin position="11"/>
        <end position="232"/>
    </location>
</feature>
<proteinExistence type="inferred from homology"/>
<keyword evidence="4" id="KW-1185">Reference proteome</keyword>
<evidence type="ECO:0000313" key="3">
    <source>
        <dbReference type="EMBL" id="SNS68128.1"/>
    </source>
</evidence>
<dbReference type="Gene3D" id="3.40.50.1820">
    <property type="entry name" value="alpha/beta hydrolase"/>
    <property type="match status" value="1"/>
</dbReference>
<comment type="similarity">
    <text evidence="1">Belongs to the thioesterase family.</text>
</comment>
<gene>
    <name evidence="3" type="ORF">SAMN05444352_112153</name>
</gene>
<evidence type="ECO:0000256" key="1">
    <source>
        <dbReference type="ARBA" id="ARBA00007169"/>
    </source>
</evidence>
<dbReference type="SUPFAM" id="SSF53474">
    <property type="entry name" value="alpha/beta-Hydrolases"/>
    <property type="match status" value="1"/>
</dbReference>
<dbReference type="Pfam" id="PF00975">
    <property type="entry name" value="Thioesterase"/>
    <property type="match status" value="1"/>
</dbReference>
<organism evidence="3 4">
    <name type="scientific">Pseudomonas japonica</name>
    <dbReference type="NCBI Taxonomy" id="256466"/>
    <lineage>
        <taxon>Bacteria</taxon>
        <taxon>Pseudomonadati</taxon>
        <taxon>Pseudomonadota</taxon>
        <taxon>Gammaproteobacteria</taxon>
        <taxon>Pseudomonadales</taxon>
        <taxon>Pseudomonadaceae</taxon>
        <taxon>Pseudomonas</taxon>
    </lineage>
</organism>
<name>A0A239GHA8_9PSED</name>
<dbReference type="InterPro" id="IPR001031">
    <property type="entry name" value="Thioesterase"/>
</dbReference>
<dbReference type="STRING" id="1215104.GCA_000730585_04218"/>
<dbReference type="PANTHER" id="PTHR11487:SF0">
    <property type="entry name" value="S-ACYL FATTY ACID SYNTHASE THIOESTERASE, MEDIUM CHAIN"/>
    <property type="match status" value="1"/>
</dbReference>
<dbReference type="Proteomes" id="UP000198407">
    <property type="component" value="Unassembled WGS sequence"/>
</dbReference>
<evidence type="ECO:0000259" key="2">
    <source>
        <dbReference type="Pfam" id="PF00975"/>
    </source>
</evidence>
<evidence type="ECO:0000313" key="4">
    <source>
        <dbReference type="Proteomes" id="UP000198407"/>
    </source>
</evidence>